<evidence type="ECO:0000256" key="1">
    <source>
        <dbReference type="ARBA" id="ARBA00004609"/>
    </source>
</evidence>
<dbReference type="PANTHER" id="PTHR31044:SF52">
    <property type="entry name" value="OS01G0631500 PROTEIN"/>
    <property type="match status" value="1"/>
</dbReference>
<dbReference type="InterPro" id="IPR044788">
    <property type="entry name" value="X8_dom_prot"/>
</dbReference>
<dbReference type="GO" id="GO:0098552">
    <property type="term" value="C:side of membrane"/>
    <property type="evidence" value="ECO:0007669"/>
    <property type="project" value="UniProtKB-KW"/>
</dbReference>
<dbReference type="GO" id="GO:0005886">
    <property type="term" value="C:plasma membrane"/>
    <property type="evidence" value="ECO:0007669"/>
    <property type="project" value="UniProtKB-SubCell"/>
</dbReference>
<proteinExistence type="predicted"/>
<evidence type="ECO:0000259" key="11">
    <source>
        <dbReference type="SMART" id="SM00768"/>
    </source>
</evidence>
<keyword evidence="7" id="KW-0325">Glycoprotein</keyword>
<evidence type="ECO:0000256" key="3">
    <source>
        <dbReference type="ARBA" id="ARBA00022622"/>
    </source>
</evidence>
<evidence type="ECO:0000256" key="6">
    <source>
        <dbReference type="ARBA" id="ARBA00023157"/>
    </source>
</evidence>
<sequence>MAMEHFSKQMLGFSFLLLSVISCSGTSVGLSYDSISHSLSSSKKFPRISRELLDRTANSTRNGSASQINSSLIGETTPTTPMTAPITTPPTIPITTPTTPGITPSTPTTTTPPPPGVTTPTTPMTPTTPTTTPPTTGSSSGSWCVAKSGVADTSLQVALDYACGIGGADCSPIQQGGACYNPDTVSGHASYAFDSYYKKNGMTPGSCDFGGNAQVTNQDPSSGTCIFPTGGSSVLNTTLPNGGGLGGGSIAPANSSDAAVTSIFFCLPIFFTLISLVLSIIVGGQL</sequence>
<feature type="compositionally biased region" description="Low complexity" evidence="8">
    <location>
        <begin position="93"/>
        <end position="109"/>
    </location>
</feature>
<keyword evidence="4 10" id="KW-0732">Signal</keyword>
<feature type="transmembrane region" description="Helical" evidence="9">
    <location>
        <begin position="259"/>
        <end position="282"/>
    </location>
</feature>
<evidence type="ECO:0000313" key="12">
    <source>
        <dbReference type="EMBL" id="JAG88665.1"/>
    </source>
</evidence>
<keyword evidence="6" id="KW-1015">Disulfide bond</keyword>
<feature type="compositionally biased region" description="Low complexity" evidence="8">
    <location>
        <begin position="76"/>
        <end position="86"/>
    </location>
</feature>
<dbReference type="AlphaFoldDB" id="A0A0C9QVD6"/>
<evidence type="ECO:0000256" key="5">
    <source>
        <dbReference type="ARBA" id="ARBA00023136"/>
    </source>
</evidence>
<dbReference type="FunFam" id="1.20.58.1040:FF:000001">
    <property type="entry name" value="Glucan endo-1,3-beta-glucosidase 4"/>
    <property type="match status" value="1"/>
</dbReference>
<dbReference type="Gene3D" id="1.20.58.1040">
    <property type="match status" value="1"/>
</dbReference>
<evidence type="ECO:0000256" key="9">
    <source>
        <dbReference type="SAM" id="Phobius"/>
    </source>
</evidence>
<dbReference type="PANTHER" id="PTHR31044">
    <property type="entry name" value="BETA-1,3 GLUCANASE"/>
    <property type="match status" value="1"/>
</dbReference>
<feature type="chain" id="PRO_5002218291" evidence="10">
    <location>
        <begin position="26"/>
        <end position="286"/>
    </location>
</feature>
<evidence type="ECO:0000256" key="4">
    <source>
        <dbReference type="ARBA" id="ARBA00022729"/>
    </source>
</evidence>
<protein>
    <submittedName>
        <fullName evidence="12">TSA: Wollemia nobilis Ref_Wollemi_Transcript_6256_1452 transcribed RNA sequence</fullName>
    </submittedName>
</protein>
<evidence type="ECO:0000256" key="8">
    <source>
        <dbReference type="SAM" id="MobiDB-lite"/>
    </source>
</evidence>
<keyword evidence="9" id="KW-0812">Transmembrane</keyword>
<evidence type="ECO:0000256" key="10">
    <source>
        <dbReference type="SAM" id="SignalP"/>
    </source>
</evidence>
<keyword evidence="9" id="KW-1133">Transmembrane helix</keyword>
<feature type="region of interest" description="Disordered" evidence="8">
    <location>
        <begin position="71"/>
        <end position="140"/>
    </location>
</feature>
<name>A0A0C9QVD6_9CONI</name>
<dbReference type="Pfam" id="PF07983">
    <property type="entry name" value="X8"/>
    <property type="match status" value="1"/>
</dbReference>
<accession>A0A0C9QVD6</accession>
<reference evidence="12" key="1">
    <citation type="submission" date="2015-02" db="EMBL/GenBank/DDBJ databases">
        <title>A transcriptome of Wollemia nobilis - a relic of Gondwana.</title>
        <authorList>
            <person name="Chia J.Y."/>
            <person name="Leong Y.S."/>
            <person name="Abdul Karim S."/>
            <person name="Wan Azmi N."/>
            <person name="Hercus R."/>
            <person name="Croft L."/>
        </authorList>
    </citation>
    <scope>NUCLEOTIDE SEQUENCE</scope>
    <source>
        <strain evidence="12">MaeBrown</strain>
        <tissue evidence="12">Leaf</tissue>
    </source>
</reference>
<dbReference type="SMART" id="SM00768">
    <property type="entry name" value="X8"/>
    <property type="match status" value="1"/>
</dbReference>
<feature type="compositionally biased region" description="Low complexity" evidence="8">
    <location>
        <begin position="118"/>
        <end position="136"/>
    </location>
</feature>
<keyword evidence="5 9" id="KW-0472">Membrane</keyword>
<keyword evidence="3" id="KW-0336">GPI-anchor</keyword>
<evidence type="ECO:0000256" key="7">
    <source>
        <dbReference type="ARBA" id="ARBA00023180"/>
    </source>
</evidence>
<organism evidence="12">
    <name type="scientific">Wollemia nobilis</name>
    <dbReference type="NCBI Taxonomy" id="56998"/>
    <lineage>
        <taxon>Eukaryota</taxon>
        <taxon>Viridiplantae</taxon>
        <taxon>Streptophyta</taxon>
        <taxon>Embryophyta</taxon>
        <taxon>Tracheophyta</taxon>
        <taxon>Spermatophyta</taxon>
        <taxon>Pinopsida</taxon>
        <taxon>Pinidae</taxon>
        <taxon>Conifers II</taxon>
        <taxon>Araucariales</taxon>
        <taxon>Araucariaceae</taxon>
        <taxon>Wollemia</taxon>
    </lineage>
</organism>
<keyword evidence="3" id="KW-0449">Lipoprotein</keyword>
<dbReference type="EMBL" id="GCHU01006216">
    <property type="protein sequence ID" value="JAG88665.1"/>
    <property type="molecule type" value="Transcribed_RNA"/>
</dbReference>
<feature type="domain" description="X8" evidence="11">
    <location>
        <begin position="142"/>
        <end position="227"/>
    </location>
</feature>
<evidence type="ECO:0000256" key="2">
    <source>
        <dbReference type="ARBA" id="ARBA00022475"/>
    </source>
</evidence>
<feature type="signal peptide" evidence="10">
    <location>
        <begin position="1"/>
        <end position="25"/>
    </location>
</feature>
<dbReference type="InterPro" id="IPR012946">
    <property type="entry name" value="X8"/>
</dbReference>
<comment type="subcellular location">
    <subcellularLocation>
        <location evidence="1">Cell membrane</location>
        <topology evidence="1">Lipid-anchor</topology>
        <topology evidence="1">GPI-anchor</topology>
    </subcellularLocation>
</comment>
<dbReference type="GO" id="GO:0009506">
    <property type="term" value="C:plasmodesma"/>
    <property type="evidence" value="ECO:0007669"/>
    <property type="project" value="UniProtKB-ARBA"/>
</dbReference>
<keyword evidence="2" id="KW-1003">Cell membrane</keyword>